<comment type="caution">
    <text evidence="3">The sequence shown here is derived from an EMBL/GenBank/DDBJ whole genome shotgun (WGS) entry which is preliminary data.</text>
</comment>
<dbReference type="EMBL" id="BAABCW010000003">
    <property type="protein sequence ID" value="GAA4112550.1"/>
    <property type="molecule type" value="Genomic_DNA"/>
</dbReference>
<protein>
    <recommendedName>
        <fullName evidence="2">UspA domain-containing protein</fullName>
    </recommendedName>
</protein>
<organism evidence="3 4">
    <name type="scientific">Aquimarina addita</name>
    <dbReference type="NCBI Taxonomy" id="870485"/>
    <lineage>
        <taxon>Bacteria</taxon>
        <taxon>Pseudomonadati</taxon>
        <taxon>Bacteroidota</taxon>
        <taxon>Flavobacteriia</taxon>
        <taxon>Flavobacteriales</taxon>
        <taxon>Flavobacteriaceae</taxon>
        <taxon>Aquimarina</taxon>
    </lineage>
</organism>
<evidence type="ECO:0000259" key="2">
    <source>
        <dbReference type="Pfam" id="PF00582"/>
    </source>
</evidence>
<gene>
    <name evidence="3" type="ORF">GCM10022393_11050</name>
</gene>
<dbReference type="PRINTS" id="PR01438">
    <property type="entry name" value="UNVRSLSTRESS"/>
</dbReference>
<accession>A0ABP7XDG5</accession>
<evidence type="ECO:0000313" key="3">
    <source>
        <dbReference type="EMBL" id="GAA4112550.1"/>
    </source>
</evidence>
<dbReference type="Pfam" id="PF00582">
    <property type="entry name" value="Usp"/>
    <property type="match status" value="2"/>
</dbReference>
<evidence type="ECO:0000256" key="1">
    <source>
        <dbReference type="ARBA" id="ARBA00008791"/>
    </source>
</evidence>
<dbReference type="Proteomes" id="UP001500459">
    <property type="component" value="Unassembled WGS sequence"/>
</dbReference>
<sequence>MKTILYATDYTDHSLSALHYAYDLSSRVGAKLIILHVFDIPSFSGTTMISPLRKTVKRAYVEQNAVLKEYCKKHLGNDLEKLNVQTTVAKSISISEEVLVQTKRYKVDLVIVGVKDSNSKRGFFEGDIAKTLLTQLPCPLLVVPDHSSAKKINTIVYATDFEESDVFAIQELTALATWFEATIHVVHVSTQNDTDDKEQIEWFKEMVSQKVSYSNIEYDVLLADDVYTKLMNFLKSMDADMVVLLEREERGLLKKLFHKDLVKQVEAHTSIPLLSFNSKNQK</sequence>
<keyword evidence="4" id="KW-1185">Reference proteome</keyword>
<evidence type="ECO:0000313" key="4">
    <source>
        <dbReference type="Proteomes" id="UP001500459"/>
    </source>
</evidence>
<dbReference type="PANTHER" id="PTHR46268">
    <property type="entry name" value="STRESS RESPONSE PROTEIN NHAX"/>
    <property type="match status" value="1"/>
</dbReference>
<name>A0ABP7XDG5_9FLAO</name>
<feature type="domain" description="UspA" evidence="2">
    <location>
        <begin position="1"/>
        <end position="144"/>
    </location>
</feature>
<dbReference type="InterPro" id="IPR006015">
    <property type="entry name" value="Universal_stress_UspA"/>
</dbReference>
<reference evidence="4" key="1">
    <citation type="journal article" date="2019" name="Int. J. Syst. Evol. Microbiol.">
        <title>The Global Catalogue of Microorganisms (GCM) 10K type strain sequencing project: providing services to taxonomists for standard genome sequencing and annotation.</title>
        <authorList>
            <consortium name="The Broad Institute Genomics Platform"/>
            <consortium name="The Broad Institute Genome Sequencing Center for Infectious Disease"/>
            <person name="Wu L."/>
            <person name="Ma J."/>
        </authorList>
    </citation>
    <scope>NUCLEOTIDE SEQUENCE [LARGE SCALE GENOMIC DNA]</scope>
    <source>
        <strain evidence="4">JCM 17106</strain>
    </source>
</reference>
<dbReference type="RefSeq" id="WP_344925459.1">
    <property type="nucleotide sequence ID" value="NZ_BAABCW010000003.1"/>
</dbReference>
<dbReference type="SUPFAM" id="SSF52402">
    <property type="entry name" value="Adenine nucleotide alpha hydrolases-like"/>
    <property type="match status" value="2"/>
</dbReference>
<dbReference type="CDD" id="cd00293">
    <property type="entry name" value="USP-like"/>
    <property type="match status" value="1"/>
</dbReference>
<dbReference type="InterPro" id="IPR006016">
    <property type="entry name" value="UspA"/>
</dbReference>
<dbReference type="PANTHER" id="PTHR46268:SF6">
    <property type="entry name" value="UNIVERSAL STRESS PROTEIN UP12"/>
    <property type="match status" value="1"/>
</dbReference>
<comment type="similarity">
    <text evidence="1">Belongs to the universal stress protein A family.</text>
</comment>
<feature type="domain" description="UspA" evidence="2">
    <location>
        <begin position="153"/>
        <end position="274"/>
    </location>
</feature>
<proteinExistence type="inferred from homology"/>
<dbReference type="Gene3D" id="3.40.50.12370">
    <property type="match status" value="1"/>
</dbReference>